<keyword evidence="5 11" id="KW-0479">Metal-binding</keyword>
<dbReference type="InterPro" id="IPR009014">
    <property type="entry name" value="Transketo_C/PFOR_II"/>
</dbReference>
<dbReference type="InterPro" id="IPR020826">
    <property type="entry name" value="Transketolase_BS"/>
</dbReference>
<name>A0AAE9X6E8_PORGN</name>
<feature type="binding site" evidence="11">
    <location>
        <position position="180"/>
    </location>
    <ligand>
        <name>thiamine diphosphate</name>
        <dbReference type="ChEBI" id="CHEBI:58937"/>
    </ligand>
</feature>
<feature type="binding site" evidence="11">
    <location>
        <position position="180"/>
    </location>
    <ligand>
        <name>Mg(2+)</name>
        <dbReference type="ChEBI" id="CHEBI:18420"/>
    </ligand>
</feature>
<comment type="subunit">
    <text evidence="3 11">Homodimer.</text>
</comment>
<evidence type="ECO:0000256" key="2">
    <source>
        <dbReference type="ARBA" id="ARBA00011081"/>
    </source>
</evidence>
<accession>A0AAE9X6E8</accession>
<dbReference type="InterPro" id="IPR033248">
    <property type="entry name" value="Transketolase_C"/>
</dbReference>
<dbReference type="PROSITE" id="PS00802">
    <property type="entry name" value="TRANSKETOLASE_2"/>
    <property type="match status" value="1"/>
</dbReference>
<dbReference type="Pfam" id="PF02780">
    <property type="entry name" value="Transketolase_C"/>
    <property type="match status" value="1"/>
</dbReference>
<evidence type="ECO:0000256" key="11">
    <source>
        <dbReference type="HAMAP-Rule" id="MF_00315"/>
    </source>
</evidence>
<gene>
    <name evidence="11 13" type="primary">dxs</name>
    <name evidence="13" type="ORF">NY149_11370</name>
</gene>
<dbReference type="InterPro" id="IPR005475">
    <property type="entry name" value="Transketolase-like_Pyr-bd"/>
</dbReference>
<dbReference type="SMART" id="SM00861">
    <property type="entry name" value="Transket_pyr"/>
    <property type="match status" value="1"/>
</dbReference>
<dbReference type="GO" id="GO:0016114">
    <property type="term" value="P:terpenoid biosynthetic process"/>
    <property type="evidence" value="ECO:0007669"/>
    <property type="project" value="UniProtKB-UniRule"/>
</dbReference>
<dbReference type="Pfam" id="PF13292">
    <property type="entry name" value="DXP_synthase_N"/>
    <property type="match status" value="1"/>
</dbReference>
<dbReference type="GO" id="GO:0030976">
    <property type="term" value="F:thiamine pyrophosphate binding"/>
    <property type="evidence" value="ECO:0007669"/>
    <property type="project" value="UniProtKB-UniRule"/>
</dbReference>
<proteinExistence type="inferred from homology"/>
<dbReference type="Pfam" id="PF02779">
    <property type="entry name" value="Transket_pyr"/>
    <property type="match status" value="1"/>
</dbReference>
<feature type="binding site" evidence="11">
    <location>
        <position position="79"/>
    </location>
    <ligand>
        <name>thiamine diphosphate</name>
        <dbReference type="ChEBI" id="CHEBI:58937"/>
    </ligand>
</feature>
<feature type="domain" description="Transketolase-like pyrimidine-binding" evidence="12">
    <location>
        <begin position="325"/>
        <end position="490"/>
    </location>
</feature>
<evidence type="ECO:0000256" key="4">
    <source>
        <dbReference type="ARBA" id="ARBA00022679"/>
    </source>
</evidence>
<organism evidence="13 14">
    <name type="scientific">Porphyromonas gingivalis</name>
    <name type="common">Bacteroides gingivalis</name>
    <dbReference type="NCBI Taxonomy" id="837"/>
    <lineage>
        <taxon>Bacteria</taxon>
        <taxon>Pseudomonadati</taxon>
        <taxon>Bacteroidota</taxon>
        <taxon>Bacteroidia</taxon>
        <taxon>Bacteroidales</taxon>
        <taxon>Porphyromonadaceae</taxon>
        <taxon>Porphyromonas</taxon>
    </lineage>
</organism>
<sequence>MMEVRPTTLIDHINSPADLRALKPEQLPQVCRELRRYILEVLSVTPGHLGSSLGAVDFTVALHYVFDTPYDRIVWDVGHQAYSHKILTGRREDFRHLRQWGGISGFPSPKESEYDTFPAGHASNSISAALGMAVASAAKDEKRKVIAVIGDGSMTGGMAFEGLNNASSFPNNLLIILNDNNMSIDRNVGGLNRYMVDILTSKTYNTIRYDLYKGLRKINLISETNRKNLLRFNNSFKALLARESNLFEGFSIRYFGPVDGNNVLRLVEVLNQIKDMAGPKILHLRTIKGKGYSPAEKQATIWHAPGEFDIKSGERKKGENKPEPPKFQDVFGHTLVELADRDERVVGVTPAMPTGCSMTFLMKKYPNRAYDVGIAEGHAVTFSAGLAKEGLIPFCNIYSSFIQRGYDQVIHDVALSGSHVVICLDRAGLVGEDGATHHGVFDMAFLRCVPDIVVASPLNEHELRNLMLTAYKGYDGPMVIRYPRGKGVLTDWRNTPRLVEIARGRCLTEGEAIAFLSIGPIGNMVQKVVERLAEKGVSAAHYDMVFLKPLDEEMLHGIAKKFDTIISVEDGCIQGGFGSAVMEFMADHDYHPRIRRVGVPDRFIGQGSVPEQYADCGMDADSLLHLTEELLLHP</sequence>
<feature type="binding site" evidence="11">
    <location>
        <begin position="120"/>
        <end position="122"/>
    </location>
    <ligand>
        <name>thiamine diphosphate</name>
        <dbReference type="ChEBI" id="CHEBI:58937"/>
    </ligand>
</feature>
<comment type="cofactor">
    <cofactor evidence="11">
        <name>thiamine diphosphate</name>
        <dbReference type="ChEBI" id="CHEBI:58937"/>
    </cofactor>
    <text evidence="11">Binds 1 thiamine pyrophosphate per subunit.</text>
</comment>
<dbReference type="SMR" id="A0AAE9X6E8"/>
<keyword evidence="9 11" id="KW-0414">Isoprene biosynthesis</keyword>
<evidence type="ECO:0000256" key="3">
    <source>
        <dbReference type="ARBA" id="ARBA00011738"/>
    </source>
</evidence>
<evidence type="ECO:0000259" key="12">
    <source>
        <dbReference type="SMART" id="SM00861"/>
    </source>
</evidence>
<evidence type="ECO:0000256" key="6">
    <source>
        <dbReference type="ARBA" id="ARBA00022842"/>
    </source>
</evidence>
<dbReference type="NCBIfam" id="NF003933">
    <property type="entry name" value="PRK05444.2-2"/>
    <property type="match status" value="1"/>
</dbReference>
<dbReference type="CDD" id="cd07033">
    <property type="entry name" value="TPP_PYR_DXS_TK_like"/>
    <property type="match status" value="1"/>
</dbReference>
<dbReference type="GO" id="GO:0000287">
    <property type="term" value="F:magnesium ion binding"/>
    <property type="evidence" value="ECO:0007669"/>
    <property type="project" value="UniProtKB-UniRule"/>
</dbReference>
<reference evidence="13" key="1">
    <citation type="submission" date="2023-01" db="EMBL/GenBank/DDBJ databases">
        <title>Phages are important unrecognized players in the ecology of the oral pathogen Porphyromonas gingivalis.</title>
        <authorList>
            <person name="Matrishin C.B."/>
            <person name="Kauffman K.M."/>
        </authorList>
    </citation>
    <scope>NUCLEOTIDE SEQUENCE</scope>
    <source>
        <strain evidence="13">HG1691old</strain>
    </source>
</reference>
<evidence type="ECO:0000256" key="8">
    <source>
        <dbReference type="ARBA" id="ARBA00023052"/>
    </source>
</evidence>
<dbReference type="FunFam" id="3.40.50.920:FF:000002">
    <property type="entry name" value="1-deoxy-D-xylulose-5-phosphate synthase"/>
    <property type="match status" value="1"/>
</dbReference>
<evidence type="ECO:0000256" key="10">
    <source>
        <dbReference type="ARBA" id="ARBA00055605"/>
    </source>
</evidence>
<evidence type="ECO:0000313" key="13">
    <source>
        <dbReference type="EMBL" id="WCF99055.1"/>
    </source>
</evidence>
<dbReference type="SUPFAM" id="SSF52922">
    <property type="entry name" value="TK C-terminal domain-like"/>
    <property type="match status" value="1"/>
</dbReference>
<dbReference type="HAMAP" id="MF_00315">
    <property type="entry name" value="DXP_synth"/>
    <property type="match status" value="1"/>
</dbReference>
<dbReference type="EMBL" id="CP116613">
    <property type="protein sequence ID" value="WCF99055.1"/>
    <property type="molecule type" value="Genomic_DNA"/>
</dbReference>
<dbReference type="GO" id="GO:0008661">
    <property type="term" value="F:1-deoxy-D-xylulose-5-phosphate synthase activity"/>
    <property type="evidence" value="ECO:0007669"/>
    <property type="project" value="UniProtKB-UniRule"/>
</dbReference>
<keyword evidence="8 11" id="KW-0786">Thiamine pyrophosphate</keyword>
<feature type="binding site" evidence="11">
    <location>
        <position position="376"/>
    </location>
    <ligand>
        <name>thiamine diphosphate</name>
        <dbReference type="ChEBI" id="CHEBI:58937"/>
    </ligand>
</feature>
<dbReference type="InterPro" id="IPR029061">
    <property type="entry name" value="THDP-binding"/>
</dbReference>
<keyword evidence="6 11" id="KW-0460">Magnesium</keyword>
<evidence type="ECO:0000256" key="1">
    <source>
        <dbReference type="ARBA" id="ARBA00004980"/>
    </source>
</evidence>
<comment type="function">
    <text evidence="10 11">Catalyzes the acyloin condensation reaction between C atoms 2 and 3 of pyruvate and glyceraldehyde 3-phosphate to yield 1-deoxy-D-xylulose-5-phosphate (DXP).</text>
</comment>
<dbReference type="PANTHER" id="PTHR43322">
    <property type="entry name" value="1-D-DEOXYXYLULOSE 5-PHOSPHATE SYNTHASE-RELATED"/>
    <property type="match status" value="1"/>
</dbReference>
<comment type="similarity">
    <text evidence="2 11">Belongs to the transketolase family. DXPS subfamily.</text>
</comment>
<dbReference type="GO" id="GO:0019288">
    <property type="term" value="P:isopentenyl diphosphate biosynthetic process, methylerythritol 4-phosphate pathway"/>
    <property type="evidence" value="ECO:0007669"/>
    <property type="project" value="TreeGrafter"/>
</dbReference>
<dbReference type="Proteomes" id="UP001179540">
    <property type="component" value="Chromosome"/>
</dbReference>
<feature type="binding site" evidence="11">
    <location>
        <begin position="152"/>
        <end position="153"/>
    </location>
    <ligand>
        <name>thiamine diphosphate</name>
        <dbReference type="ChEBI" id="CHEBI:58937"/>
    </ligand>
</feature>
<dbReference type="GO" id="GO:0005829">
    <property type="term" value="C:cytosol"/>
    <property type="evidence" value="ECO:0007669"/>
    <property type="project" value="TreeGrafter"/>
</dbReference>
<dbReference type="EC" id="2.2.1.7" evidence="11"/>
<evidence type="ECO:0000256" key="5">
    <source>
        <dbReference type="ARBA" id="ARBA00022723"/>
    </source>
</evidence>
<dbReference type="SUPFAM" id="SSF52518">
    <property type="entry name" value="Thiamin diphosphate-binding fold (THDP-binding)"/>
    <property type="match status" value="2"/>
</dbReference>
<feature type="binding site" evidence="11">
    <location>
        <position position="292"/>
    </location>
    <ligand>
        <name>thiamine diphosphate</name>
        <dbReference type="ChEBI" id="CHEBI:58937"/>
    </ligand>
</feature>
<comment type="cofactor">
    <cofactor evidence="11">
        <name>Mg(2+)</name>
        <dbReference type="ChEBI" id="CHEBI:18420"/>
    </cofactor>
    <text evidence="11">Binds 1 Mg(2+) ion per subunit.</text>
</comment>
<dbReference type="GO" id="GO:0009228">
    <property type="term" value="P:thiamine biosynthetic process"/>
    <property type="evidence" value="ECO:0007669"/>
    <property type="project" value="UniProtKB-UniRule"/>
</dbReference>
<comment type="pathway">
    <text evidence="1 11">Metabolic intermediate biosynthesis; 1-deoxy-D-xylulose 5-phosphate biosynthesis; 1-deoxy-D-xylulose 5-phosphate from D-glyceraldehyde 3-phosphate and pyruvate: step 1/1.</text>
</comment>
<dbReference type="InterPro" id="IPR005477">
    <property type="entry name" value="Dxylulose-5-P_synthase"/>
</dbReference>
<evidence type="ECO:0000256" key="9">
    <source>
        <dbReference type="ARBA" id="ARBA00023229"/>
    </source>
</evidence>
<dbReference type="Gene3D" id="3.40.50.920">
    <property type="match status" value="1"/>
</dbReference>
<keyword evidence="4 11" id="KW-0808">Transferase</keyword>
<keyword evidence="7 11" id="KW-0784">Thiamine biosynthesis</keyword>
<dbReference type="PANTHER" id="PTHR43322:SF5">
    <property type="entry name" value="1-DEOXY-D-XYLULOSE-5-PHOSPHATE SYNTHASE, CHLOROPLASTIC"/>
    <property type="match status" value="1"/>
</dbReference>
<dbReference type="NCBIfam" id="TIGR00204">
    <property type="entry name" value="dxs"/>
    <property type="match status" value="1"/>
</dbReference>
<dbReference type="CDD" id="cd02007">
    <property type="entry name" value="TPP_DXS"/>
    <property type="match status" value="1"/>
</dbReference>
<evidence type="ECO:0000313" key="14">
    <source>
        <dbReference type="Proteomes" id="UP001179540"/>
    </source>
</evidence>
<dbReference type="Gene3D" id="3.40.50.970">
    <property type="match status" value="2"/>
</dbReference>
<evidence type="ECO:0000256" key="7">
    <source>
        <dbReference type="ARBA" id="ARBA00022977"/>
    </source>
</evidence>
<protein>
    <recommendedName>
        <fullName evidence="11">1-deoxy-D-xylulose-5-phosphate synthase</fullName>
        <ecNumber evidence="11">2.2.1.7</ecNumber>
    </recommendedName>
    <alternativeName>
        <fullName evidence="11">1-deoxyxylulose-5-phosphate synthase</fullName>
        <shortName evidence="11">DXP synthase</shortName>
        <shortName evidence="11">DXPS</shortName>
    </alternativeName>
</protein>
<dbReference type="AlphaFoldDB" id="A0AAE9X6E8"/>
<dbReference type="RefSeq" id="WP_005874298.1">
    <property type="nucleotide sequence ID" value="NZ_BAABSI010000004.1"/>
</dbReference>
<feature type="binding site" evidence="11">
    <location>
        <position position="151"/>
    </location>
    <ligand>
        <name>Mg(2+)</name>
        <dbReference type="ChEBI" id="CHEBI:18420"/>
    </ligand>
</feature>
<comment type="catalytic activity">
    <reaction evidence="11">
        <text>D-glyceraldehyde 3-phosphate + pyruvate + H(+) = 1-deoxy-D-xylulose 5-phosphate + CO2</text>
        <dbReference type="Rhea" id="RHEA:12605"/>
        <dbReference type="ChEBI" id="CHEBI:15361"/>
        <dbReference type="ChEBI" id="CHEBI:15378"/>
        <dbReference type="ChEBI" id="CHEBI:16526"/>
        <dbReference type="ChEBI" id="CHEBI:57792"/>
        <dbReference type="ChEBI" id="CHEBI:59776"/>
        <dbReference type="EC" id="2.2.1.7"/>
    </reaction>
</comment>
<dbReference type="FunFam" id="3.40.50.970:FF:000005">
    <property type="entry name" value="1-deoxy-D-xylulose-5-phosphate synthase"/>
    <property type="match status" value="1"/>
</dbReference>